<keyword evidence="4 6" id="KW-0472">Membrane</keyword>
<evidence type="ECO:0000256" key="6">
    <source>
        <dbReference type="SAM" id="Phobius"/>
    </source>
</evidence>
<evidence type="ECO:0000256" key="5">
    <source>
        <dbReference type="PIRSR" id="PIRSR604254-1"/>
    </source>
</evidence>
<reference evidence="7 8" key="1">
    <citation type="submission" date="2018-12" db="EMBL/GenBank/DDBJ databases">
        <authorList>
            <person name="Toschakov S.V."/>
        </authorList>
    </citation>
    <scope>NUCLEOTIDE SEQUENCE [LARGE SCALE GENOMIC DNA]</scope>
    <source>
        <strain evidence="7 8">GM2012</strain>
    </source>
</reference>
<organism evidence="7 8">
    <name type="scientific">Tautonia sociabilis</name>
    <dbReference type="NCBI Taxonomy" id="2080755"/>
    <lineage>
        <taxon>Bacteria</taxon>
        <taxon>Pseudomonadati</taxon>
        <taxon>Planctomycetota</taxon>
        <taxon>Planctomycetia</taxon>
        <taxon>Isosphaerales</taxon>
        <taxon>Isosphaeraceae</taxon>
        <taxon>Tautonia</taxon>
    </lineage>
</organism>
<feature type="transmembrane region" description="Helical" evidence="6">
    <location>
        <begin position="155"/>
        <end position="176"/>
    </location>
</feature>
<evidence type="ECO:0000313" key="8">
    <source>
        <dbReference type="Proteomes" id="UP000280296"/>
    </source>
</evidence>
<feature type="transmembrane region" description="Helical" evidence="6">
    <location>
        <begin position="78"/>
        <end position="96"/>
    </location>
</feature>
<dbReference type="RefSeq" id="WP_126726587.1">
    <property type="nucleotide sequence ID" value="NZ_RYZH01000033.1"/>
</dbReference>
<dbReference type="OrthoDB" id="9813689at2"/>
<keyword evidence="5" id="KW-0479">Metal-binding</keyword>
<dbReference type="PANTHER" id="PTHR20855:SF3">
    <property type="entry name" value="LD03007P"/>
    <property type="match status" value="1"/>
</dbReference>
<comment type="caution">
    <text evidence="7">The sequence shown here is derived from an EMBL/GenBank/DDBJ whole genome shotgun (WGS) entry which is preliminary data.</text>
</comment>
<evidence type="ECO:0000256" key="3">
    <source>
        <dbReference type="ARBA" id="ARBA00022989"/>
    </source>
</evidence>
<dbReference type="InterPro" id="IPR004254">
    <property type="entry name" value="AdipoR/HlyIII-related"/>
</dbReference>
<feature type="transmembrane region" description="Helical" evidence="6">
    <location>
        <begin position="7"/>
        <end position="28"/>
    </location>
</feature>
<dbReference type="GO" id="GO:0016020">
    <property type="term" value="C:membrane"/>
    <property type="evidence" value="ECO:0007669"/>
    <property type="project" value="UniProtKB-SubCell"/>
</dbReference>
<dbReference type="AlphaFoldDB" id="A0A432MGY5"/>
<dbReference type="Pfam" id="PF03006">
    <property type="entry name" value="HlyIII"/>
    <property type="match status" value="1"/>
</dbReference>
<dbReference type="GO" id="GO:0046872">
    <property type="term" value="F:metal ion binding"/>
    <property type="evidence" value="ECO:0007669"/>
    <property type="project" value="UniProtKB-KW"/>
</dbReference>
<keyword evidence="8" id="KW-1185">Reference proteome</keyword>
<evidence type="ECO:0000256" key="4">
    <source>
        <dbReference type="ARBA" id="ARBA00023136"/>
    </source>
</evidence>
<accession>A0A432MGY5</accession>
<dbReference type="PANTHER" id="PTHR20855">
    <property type="entry name" value="ADIPOR/PROGESTIN RECEPTOR-RELATED"/>
    <property type="match status" value="1"/>
</dbReference>
<gene>
    <name evidence="7" type="ORF">TsocGM_16625</name>
</gene>
<feature type="transmembrane region" description="Helical" evidence="6">
    <location>
        <begin position="102"/>
        <end position="121"/>
    </location>
</feature>
<sequence length="207" mass="22327">MTPAEELANALSHGLGLVAALVISPFLVSGGWEVGGATGALAALVFCTAMILVYLFSTVHHAWPDGLRKQRLEVLDRAAIFLLIAGTYTPFTLGVLRGVWGWLLFGAVWSLAVVGVVRTILGGVDRPYRGTKLYLAMGWLVLLVIGPVRERMHPTGLSLIVAGGAAYTVGVAFYVARRLKFNHLIWHLFVLMGSAFHVLAALWYSAV</sequence>
<evidence type="ECO:0000313" key="7">
    <source>
        <dbReference type="EMBL" id="RUL86188.1"/>
    </source>
</evidence>
<feature type="transmembrane region" description="Helical" evidence="6">
    <location>
        <begin position="188"/>
        <end position="206"/>
    </location>
</feature>
<dbReference type="Proteomes" id="UP000280296">
    <property type="component" value="Unassembled WGS sequence"/>
</dbReference>
<keyword evidence="3 6" id="KW-1133">Transmembrane helix</keyword>
<comment type="subcellular location">
    <subcellularLocation>
        <location evidence="1">Membrane</location>
        <topology evidence="1">Multi-pass membrane protein</topology>
    </subcellularLocation>
</comment>
<name>A0A432MGY5_9BACT</name>
<proteinExistence type="predicted"/>
<dbReference type="EMBL" id="RYZH01000033">
    <property type="protein sequence ID" value="RUL86188.1"/>
    <property type="molecule type" value="Genomic_DNA"/>
</dbReference>
<feature type="binding site" evidence="5">
    <location>
        <position position="183"/>
    </location>
    <ligand>
        <name>Zn(2+)</name>
        <dbReference type="ChEBI" id="CHEBI:29105"/>
    </ligand>
</feature>
<feature type="binding site" evidence="5">
    <location>
        <position position="61"/>
    </location>
    <ligand>
        <name>Zn(2+)</name>
        <dbReference type="ChEBI" id="CHEBI:29105"/>
    </ligand>
</feature>
<feature type="transmembrane region" description="Helical" evidence="6">
    <location>
        <begin position="133"/>
        <end position="149"/>
    </location>
</feature>
<feature type="binding site" evidence="5">
    <location>
        <position position="187"/>
    </location>
    <ligand>
        <name>Zn(2+)</name>
        <dbReference type="ChEBI" id="CHEBI:29105"/>
    </ligand>
</feature>
<evidence type="ECO:0000256" key="2">
    <source>
        <dbReference type="ARBA" id="ARBA00022692"/>
    </source>
</evidence>
<feature type="transmembrane region" description="Helical" evidence="6">
    <location>
        <begin position="34"/>
        <end position="57"/>
    </location>
</feature>
<protein>
    <submittedName>
        <fullName evidence="7">Hemolysin III family protein</fullName>
    </submittedName>
</protein>
<reference evidence="7 8" key="2">
    <citation type="submission" date="2019-01" db="EMBL/GenBank/DDBJ databases">
        <title>Tautonia sociabilis, a novel thermotolerant planctomycete of Isosphaeraceae family, isolated from a 4000 m deep subterranean habitat.</title>
        <authorList>
            <person name="Kovaleva O.L."/>
            <person name="Elcheninov A.G."/>
            <person name="Van Heerden E."/>
            <person name="Toshchakov S.V."/>
            <person name="Novikov A."/>
            <person name="Bonch-Osmolovskaya E.A."/>
            <person name="Kublanov I.V."/>
        </authorList>
    </citation>
    <scope>NUCLEOTIDE SEQUENCE [LARGE SCALE GENOMIC DNA]</scope>
    <source>
        <strain evidence="7 8">GM2012</strain>
    </source>
</reference>
<keyword evidence="5" id="KW-0862">Zinc</keyword>
<keyword evidence="2 6" id="KW-0812">Transmembrane</keyword>
<evidence type="ECO:0000256" key="1">
    <source>
        <dbReference type="ARBA" id="ARBA00004141"/>
    </source>
</evidence>